<dbReference type="HOGENOM" id="CLU_3377248_0_0_1"/>
<dbReference type="InParanoid" id="E4ZXL9"/>
<dbReference type="Proteomes" id="UP000002668">
    <property type="component" value="Genome"/>
</dbReference>
<reference evidence="2" key="1">
    <citation type="journal article" date="2011" name="Nat. Commun.">
        <title>Effector diversification within compartments of the Leptosphaeria maculans genome affected by Repeat-Induced Point mutations.</title>
        <authorList>
            <person name="Rouxel T."/>
            <person name="Grandaubert J."/>
            <person name="Hane J.K."/>
            <person name="Hoede C."/>
            <person name="van de Wouw A.P."/>
            <person name="Couloux A."/>
            <person name="Dominguez V."/>
            <person name="Anthouard V."/>
            <person name="Bally P."/>
            <person name="Bourras S."/>
            <person name="Cozijnsen A.J."/>
            <person name="Ciuffetti L.M."/>
            <person name="Degrave A."/>
            <person name="Dilmaghani A."/>
            <person name="Duret L."/>
            <person name="Fudal I."/>
            <person name="Goodwin S.B."/>
            <person name="Gout L."/>
            <person name="Glaser N."/>
            <person name="Linglin J."/>
            <person name="Kema G.H.J."/>
            <person name="Lapalu N."/>
            <person name="Lawrence C.B."/>
            <person name="May K."/>
            <person name="Meyer M."/>
            <person name="Ollivier B."/>
            <person name="Poulain J."/>
            <person name="Schoch C.L."/>
            <person name="Simon A."/>
            <person name="Spatafora J.W."/>
            <person name="Stachowiak A."/>
            <person name="Turgeon B.G."/>
            <person name="Tyler B.M."/>
            <person name="Vincent D."/>
            <person name="Weissenbach J."/>
            <person name="Amselem J."/>
            <person name="Quesneville H."/>
            <person name="Oliver R.P."/>
            <person name="Wincker P."/>
            <person name="Balesdent M.-H."/>
            <person name="Howlett B.J."/>
        </authorList>
    </citation>
    <scope>NUCLEOTIDE SEQUENCE [LARGE SCALE GENOMIC DNA]</scope>
    <source>
        <strain evidence="2">JN3 / isolate v23.1.3 / race Av1-4-5-6-7-8</strain>
    </source>
</reference>
<dbReference type="EMBL" id="FP929128">
    <property type="protein sequence ID" value="CBX96114.1"/>
    <property type="molecule type" value="Genomic_DNA"/>
</dbReference>
<evidence type="ECO:0000313" key="1">
    <source>
        <dbReference type="EMBL" id="CBX96114.1"/>
    </source>
</evidence>
<name>E4ZXL9_LEPMJ</name>
<sequence>MSFFSAEAVNLGAGPRVAPRFPQAMASTKCQTGK</sequence>
<protein>
    <submittedName>
        <fullName evidence="1">Predicted protein</fullName>
    </submittedName>
</protein>
<gene>
    <name evidence="1" type="ORF">LEMA_uP110330.1</name>
</gene>
<dbReference type="VEuPathDB" id="FungiDB:LEMA_uP110330.1"/>
<organism evidence="2">
    <name type="scientific">Leptosphaeria maculans (strain JN3 / isolate v23.1.3 / race Av1-4-5-6-7-8)</name>
    <name type="common">Blackleg fungus</name>
    <name type="synonym">Phoma lingam</name>
    <dbReference type="NCBI Taxonomy" id="985895"/>
    <lineage>
        <taxon>Eukaryota</taxon>
        <taxon>Fungi</taxon>
        <taxon>Dikarya</taxon>
        <taxon>Ascomycota</taxon>
        <taxon>Pezizomycotina</taxon>
        <taxon>Dothideomycetes</taxon>
        <taxon>Pleosporomycetidae</taxon>
        <taxon>Pleosporales</taxon>
        <taxon>Pleosporineae</taxon>
        <taxon>Leptosphaeriaceae</taxon>
        <taxon>Plenodomus</taxon>
        <taxon>Plenodomus lingam/Leptosphaeria maculans species complex</taxon>
    </lineage>
</organism>
<keyword evidence="2" id="KW-1185">Reference proteome</keyword>
<dbReference type="AlphaFoldDB" id="E4ZXL9"/>
<accession>E4ZXL9</accession>
<proteinExistence type="predicted"/>
<evidence type="ECO:0000313" key="2">
    <source>
        <dbReference type="Proteomes" id="UP000002668"/>
    </source>
</evidence>